<dbReference type="Pfam" id="PF08159">
    <property type="entry name" value="NUC153"/>
    <property type="match status" value="1"/>
</dbReference>
<evidence type="ECO:0000256" key="3">
    <source>
        <dbReference type="ARBA" id="ARBA00023054"/>
    </source>
</evidence>
<feature type="compositionally biased region" description="Polar residues" evidence="5">
    <location>
        <begin position="709"/>
        <end position="721"/>
    </location>
</feature>
<dbReference type="STRING" id="200324.A0A2N5W0E8"/>
<evidence type="ECO:0000259" key="7">
    <source>
        <dbReference type="Pfam" id="PF25121"/>
    </source>
</evidence>
<dbReference type="PANTHER" id="PTHR12202:SF0">
    <property type="entry name" value="ESF1 HOMOLOG"/>
    <property type="match status" value="1"/>
</dbReference>
<dbReference type="InterPro" id="IPR012580">
    <property type="entry name" value="NUC153"/>
</dbReference>
<feature type="compositionally biased region" description="Basic residues" evidence="5">
    <location>
        <begin position="509"/>
        <end position="522"/>
    </location>
</feature>
<feature type="compositionally biased region" description="Acidic residues" evidence="5">
    <location>
        <begin position="253"/>
        <end position="274"/>
    </location>
</feature>
<keyword evidence="3" id="KW-0175">Coiled coil</keyword>
<feature type="region of interest" description="Disordered" evidence="5">
    <location>
        <begin position="683"/>
        <end position="739"/>
    </location>
</feature>
<evidence type="ECO:0000256" key="1">
    <source>
        <dbReference type="ARBA" id="ARBA00004604"/>
    </source>
</evidence>
<dbReference type="OrthoDB" id="431825at2759"/>
<evidence type="ECO:0000313" key="8">
    <source>
        <dbReference type="EMBL" id="PLW55690.1"/>
    </source>
</evidence>
<evidence type="ECO:0000256" key="4">
    <source>
        <dbReference type="ARBA" id="ARBA00023242"/>
    </source>
</evidence>
<comment type="similarity">
    <text evidence="2">Belongs to the ESF1 family.</text>
</comment>
<evidence type="ECO:0000256" key="5">
    <source>
        <dbReference type="SAM" id="MobiDB-lite"/>
    </source>
</evidence>
<reference evidence="8 9" key="1">
    <citation type="submission" date="2017-11" db="EMBL/GenBank/DDBJ databases">
        <title>De novo assembly and phasing of dikaryotic genomes from two isolates of Puccinia coronata f. sp. avenae, the causal agent of oat crown rust.</title>
        <authorList>
            <person name="Miller M.E."/>
            <person name="Zhang Y."/>
            <person name="Omidvar V."/>
            <person name="Sperschneider J."/>
            <person name="Schwessinger B."/>
            <person name="Raley C."/>
            <person name="Palmer J.M."/>
            <person name="Garnica D."/>
            <person name="Upadhyaya N."/>
            <person name="Rathjen J."/>
            <person name="Taylor J.M."/>
            <person name="Park R.F."/>
            <person name="Dodds P.N."/>
            <person name="Hirsch C.D."/>
            <person name="Kianian S.F."/>
            <person name="Figueroa M."/>
        </authorList>
    </citation>
    <scope>NUCLEOTIDE SEQUENCE [LARGE SCALE GENOMIC DNA]</scope>
    <source>
        <strain evidence="8">12NC29</strain>
    </source>
</reference>
<dbReference type="InterPro" id="IPR056750">
    <property type="entry name" value="RRM_ESF1"/>
</dbReference>
<feature type="domain" description="NUC153" evidence="6">
    <location>
        <begin position="655"/>
        <end position="674"/>
    </location>
</feature>
<dbReference type="AlphaFoldDB" id="A0A2N5W0E8"/>
<feature type="compositionally biased region" description="Basic and acidic residues" evidence="5">
    <location>
        <begin position="625"/>
        <end position="645"/>
    </location>
</feature>
<feature type="compositionally biased region" description="Polar residues" evidence="5">
    <location>
        <begin position="200"/>
        <end position="209"/>
    </location>
</feature>
<organism evidence="8 9">
    <name type="scientific">Puccinia coronata f. sp. avenae</name>
    <dbReference type="NCBI Taxonomy" id="200324"/>
    <lineage>
        <taxon>Eukaryota</taxon>
        <taxon>Fungi</taxon>
        <taxon>Dikarya</taxon>
        <taxon>Basidiomycota</taxon>
        <taxon>Pucciniomycotina</taxon>
        <taxon>Pucciniomycetes</taxon>
        <taxon>Pucciniales</taxon>
        <taxon>Pucciniaceae</taxon>
        <taxon>Puccinia</taxon>
    </lineage>
</organism>
<dbReference type="GO" id="GO:0003723">
    <property type="term" value="F:RNA binding"/>
    <property type="evidence" value="ECO:0007669"/>
    <property type="project" value="TreeGrafter"/>
</dbReference>
<feature type="region of interest" description="Disordered" evidence="5">
    <location>
        <begin position="399"/>
        <end position="645"/>
    </location>
</feature>
<feature type="compositionally biased region" description="Pro residues" evidence="5">
    <location>
        <begin position="492"/>
        <end position="501"/>
    </location>
</feature>
<feature type="region of interest" description="Disordered" evidence="5">
    <location>
        <begin position="182"/>
        <end position="209"/>
    </location>
</feature>
<dbReference type="Proteomes" id="UP000235388">
    <property type="component" value="Unassembled WGS sequence"/>
</dbReference>
<comment type="subcellular location">
    <subcellularLocation>
        <location evidence="1">Nucleus</location>
        <location evidence="1">Nucleolus</location>
    </subcellularLocation>
</comment>
<feature type="compositionally biased region" description="Basic and acidic residues" evidence="5">
    <location>
        <begin position="28"/>
        <end position="46"/>
    </location>
</feature>
<dbReference type="GO" id="GO:0006364">
    <property type="term" value="P:rRNA processing"/>
    <property type="evidence" value="ECO:0007669"/>
    <property type="project" value="InterPro"/>
</dbReference>
<name>A0A2N5W0E8_9BASI</name>
<feature type="compositionally biased region" description="Low complexity" evidence="5">
    <location>
        <begin position="571"/>
        <end position="581"/>
    </location>
</feature>
<evidence type="ECO:0000259" key="6">
    <source>
        <dbReference type="Pfam" id="PF08159"/>
    </source>
</evidence>
<feature type="compositionally biased region" description="Basic and acidic residues" evidence="5">
    <location>
        <begin position="228"/>
        <end position="252"/>
    </location>
</feature>
<accession>A0A2N5W0E8</accession>
<evidence type="ECO:0000256" key="2">
    <source>
        <dbReference type="ARBA" id="ARBA00009087"/>
    </source>
</evidence>
<comment type="caution">
    <text evidence="8">The sequence shown here is derived from an EMBL/GenBank/DDBJ whole genome shotgun (WGS) entry which is preliminary data.</text>
</comment>
<feature type="compositionally biased region" description="Acidic residues" evidence="5">
    <location>
        <begin position="413"/>
        <end position="425"/>
    </location>
</feature>
<dbReference type="InterPro" id="IPR039754">
    <property type="entry name" value="Esf1"/>
</dbReference>
<dbReference type="Pfam" id="PF25121">
    <property type="entry name" value="RRM_ESF1"/>
    <property type="match status" value="1"/>
</dbReference>
<feature type="domain" description="ESF1 RRM" evidence="7">
    <location>
        <begin position="148"/>
        <end position="348"/>
    </location>
</feature>
<evidence type="ECO:0000313" key="9">
    <source>
        <dbReference type="Proteomes" id="UP000235388"/>
    </source>
</evidence>
<protein>
    <submittedName>
        <fullName evidence="8">Uncharacterized protein</fullName>
    </submittedName>
</protein>
<dbReference type="PANTHER" id="PTHR12202">
    <property type="entry name" value="ESF1 HOMOLOG"/>
    <property type="match status" value="1"/>
</dbReference>
<feature type="region of interest" description="Disordered" evidence="5">
    <location>
        <begin position="228"/>
        <end position="281"/>
    </location>
</feature>
<dbReference type="GO" id="GO:0005730">
    <property type="term" value="C:nucleolus"/>
    <property type="evidence" value="ECO:0007669"/>
    <property type="project" value="UniProtKB-SubCell"/>
</dbReference>
<gene>
    <name evidence="8" type="ORF">PCANC_04600</name>
</gene>
<feature type="region of interest" description="Disordered" evidence="5">
    <location>
        <begin position="1"/>
        <end position="147"/>
    </location>
</feature>
<keyword evidence="9" id="KW-1185">Reference proteome</keyword>
<feature type="compositionally biased region" description="Low complexity" evidence="5">
    <location>
        <begin position="691"/>
        <end position="708"/>
    </location>
</feature>
<feature type="compositionally biased region" description="Acidic residues" evidence="5">
    <location>
        <begin position="119"/>
        <end position="139"/>
    </location>
</feature>
<feature type="compositionally biased region" description="Basic residues" evidence="5">
    <location>
        <begin position="613"/>
        <end position="624"/>
    </location>
</feature>
<sequence length="739" mass="82796">MTINDPRFTSIHSDPRFIKPNRKKNKKKEHENEDKRFSAIEKDSLTRKKKGTNAKSIEIPKVIDYARGRVILESSDEEEEEAEEEEEEGDTDDSDVEEDIELGPQSRTKKSSRRRRGEEELEIDLNEDSVEEEQADNEESSANHIHPTHRIAIVNLDWDNLKPIDIYKVFSSLLVPPIHKKITSSNNMNPSKQDEPVQDKNGSSTTLTKTVQGTVKRVRFYKSEFGKERMKKEDVEGPPREIFKTKSSKLDPDHDDDDDDDDDSDSDSDSDLVEEDRGGEFDDEALRKYQLDRLRYFYAVVELDSPRSAQHIFAEIDGTEFERTANIFDLSYVPDHMSFDDADLWEECTQDSNDYKGVDFSTDVLRHSKVKLTWDSEDPVRKKYTRLNTQKLTQEELDELDFKSFIAPGSSESELEDEEEEEEDKDGGGGGAGRKLEEPKGKHARLRQLLGLAGPLGSEGLPDGDGCGGQQEEEEELDITFKPGFVDLHHPPSAPALPDPIPATTTTTKKSRNQKIKAKLKKPAQPACSELGDDDDDDDDHHGAAAAQQEKEVGTAAGAREKKKKQEAELELLMLPDPSGAAPGGAEEGGDIAGERSGHFDLAQIMKREKQQAGKKSKSKKRKDRAGLAEQLHHLPPDPFALDHHDPRFVPALVHDPAFAIDPSNPHFKKTKNMLDLLHATRTKRSHSHTDAAAYAAATTTAPASSSSQPRSVSQLVSHLKQTPHPPSNHKPSKRIRVD</sequence>
<proteinExistence type="inferred from homology"/>
<keyword evidence="4" id="KW-0539">Nucleus</keyword>
<feature type="compositionally biased region" description="Acidic residues" evidence="5">
    <location>
        <begin position="74"/>
        <end position="101"/>
    </location>
</feature>
<dbReference type="EMBL" id="PGCJ01000029">
    <property type="protein sequence ID" value="PLW55690.1"/>
    <property type="molecule type" value="Genomic_DNA"/>
</dbReference>